<feature type="domain" description="Enoyl reductase (ER)" evidence="2">
    <location>
        <begin position="59"/>
        <end position="353"/>
    </location>
</feature>
<dbReference type="VEuPathDB" id="FungiDB:G647_05399"/>
<proteinExistence type="predicted"/>
<dbReference type="InterPro" id="IPR041694">
    <property type="entry name" value="ADH_N_2"/>
</dbReference>
<dbReference type="OrthoDB" id="809632at2759"/>
<comment type="caution">
    <text evidence="3">The sequence shown here is derived from an EMBL/GenBank/DDBJ whole genome shotgun (WGS) entry which is preliminary data.</text>
</comment>
<dbReference type="AlphaFoldDB" id="A0A1C1CQ38"/>
<dbReference type="FunFam" id="3.40.50.720:FF:000121">
    <property type="entry name" value="Prostaglandin reductase 2"/>
    <property type="match status" value="1"/>
</dbReference>
<reference evidence="4" key="1">
    <citation type="submission" date="2015-07" db="EMBL/GenBank/DDBJ databases">
        <authorList>
            <person name="Teixeira M.M."/>
            <person name="Souza R.C."/>
            <person name="Almeida L.G."/>
            <person name="Vicente V.A."/>
            <person name="de Hoog S."/>
            <person name="Bocca A.L."/>
            <person name="de Almeida S.R."/>
            <person name="Vasconcelos A.T."/>
            <person name="Felipe M.S."/>
        </authorList>
    </citation>
    <scope>NUCLEOTIDE SEQUENCE [LARGE SCALE GENOMIC DNA]</scope>
    <source>
        <strain evidence="4">KSF</strain>
    </source>
</reference>
<dbReference type="VEuPathDB" id="FungiDB:CLCR_07157"/>
<dbReference type="InterPro" id="IPR020843">
    <property type="entry name" value="ER"/>
</dbReference>
<keyword evidence="1" id="KW-0560">Oxidoreductase</keyword>
<dbReference type="PANTHER" id="PTHR43205">
    <property type="entry name" value="PROSTAGLANDIN REDUCTASE"/>
    <property type="match status" value="1"/>
</dbReference>
<dbReference type="InterPro" id="IPR013149">
    <property type="entry name" value="ADH-like_C"/>
</dbReference>
<dbReference type="Gene3D" id="3.90.180.10">
    <property type="entry name" value="Medium-chain alcohol dehydrogenases, catalytic domain"/>
    <property type="match status" value="1"/>
</dbReference>
<dbReference type="InterPro" id="IPR036291">
    <property type="entry name" value="NAD(P)-bd_dom_sf"/>
</dbReference>
<dbReference type="CDD" id="cd05288">
    <property type="entry name" value="PGDH"/>
    <property type="match status" value="1"/>
</dbReference>
<dbReference type="Pfam" id="PF16884">
    <property type="entry name" value="ADH_N_2"/>
    <property type="match status" value="1"/>
</dbReference>
<dbReference type="InterPro" id="IPR011032">
    <property type="entry name" value="GroES-like_sf"/>
</dbReference>
<evidence type="ECO:0000313" key="4">
    <source>
        <dbReference type="Proteomes" id="UP000094526"/>
    </source>
</evidence>
<protein>
    <submittedName>
        <fullName evidence="3">Zinc-type alcohol dehydrogenase-like protein PB24D3.08c</fullName>
    </submittedName>
</protein>
<dbReference type="SMART" id="SM00829">
    <property type="entry name" value="PKS_ER"/>
    <property type="match status" value="1"/>
</dbReference>
<evidence type="ECO:0000259" key="2">
    <source>
        <dbReference type="SMART" id="SM00829"/>
    </source>
</evidence>
<dbReference type="EMBL" id="LGRB01000010">
    <property type="protein sequence ID" value="OCT50616.1"/>
    <property type="molecule type" value="Genomic_DNA"/>
</dbReference>
<accession>A0A1C1CQ38</accession>
<dbReference type="Proteomes" id="UP000094526">
    <property type="component" value="Unassembled WGS sequence"/>
</dbReference>
<evidence type="ECO:0000313" key="3">
    <source>
        <dbReference type="EMBL" id="OCT50616.1"/>
    </source>
</evidence>
<dbReference type="SUPFAM" id="SSF50129">
    <property type="entry name" value="GroES-like"/>
    <property type="match status" value="1"/>
</dbReference>
<sequence length="359" mass="39232">MVPNKSLIFTAVPTHTPVPGEHITLEDRPFDPSQRPPQHGITAKTLWISLDPYMRGRMRPASTASYSPAFTLGAPLTAYALVQVLASDADADAEEAASFHPGDIIYGQFPVAEYSAISREMLARPVVRKVHRLDGPAPLSPWLSVLGSTGLTAYSSLYKIGVPKPGETIFVSSAAGAVGLFVGQIARIEGLTVIGSVGDDAKLRFIRDSGFHDGFNYKKERTADALKRLAPHGIDIYYDNVGGEQLEAALEAMNDFGRIVVCGMISQYNKPAAEQYAVKGLTNILFKRLKIQGFVVTDPEFFKYREERDEKMIQWLKEGKMKNIEHVTEGIENAADAFVAMLEGSKAFGKALLKVADPE</sequence>
<dbReference type="SUPFAM" id="SSF51735">
    <property type="entry name" value="NAD(P)-binding Rossmann-fold domains"/>
    <property type="match status" value="1"/>
</dbReference>
<dbReference type="eggNOG" id="KOG1196">
    <property type="taxonomic scope" value="Eukaryota"/>
</dbReference>
<keyword evidence="4" id="KW-1185">Reference proteome</keyword>
<evidence type="ECO:0000256" key="1">
    <source>
        <dbReference type="ARBA" id="ARBA00023002"/>
    </source>
</evidence>
<gene>
    <name evidence="3" type="ORF">CLCR_07157</name>
</gene>
<organism evidence="3 4">
    <name type="scientific">Cladophialophora carrionii</name>
    <dbReference type="NCBI Taxonomy" id="86049"/>
    <lineage>
        <taxon>Eukaryota</taxon>
        <taxon>Fungi</taxon>
        <taxon>Dikarya</taxon>
        <taxon>Ascomycota</taxon>
        <taxon>Pezizomycotina</taxon>
        <taxon>Eurotiomycetes</taxon>
        <taxon>Chaetothyriomycetidae</taxon>
        <taxon>Chaetothyriales</taxon>
        <taxon>Herpotrichiellaceae</taxon>
        <taxon>Cladophialophora</taxon>
    </lineage>
</organism>
<dbReference type="InterPro" id="IPR045010">
    <property type="entry name" value="MDR_fam"/>
</dbReference>
<dbReference type="Pfam" id="PF00107">
    <property type="entry name" value="ADH_zinc_N"/>
    <property type="match status" value="1"/>
</dbReference>
<dbReference type="Gene3D" id="3.40.50.720">
    <property type="entry name" value="NAD(P)-binding Rossmann-like Domain"/>
    <property type="match status" value="1"/>
</dbReference>
<name>A0A1C1CQ38_9EURO</name>
<dbReference type="GO" id="GO:0016628">
    <property type="term" value="F:oxidoreductase activity, acting on the CH-CH group of donors, NAD or NADP as acceptor"/>
    <property type="evidence" value="ECO:0007669"/>
    <property type="project" value="InterPro"/>
</dbReference>
<dbReference type="PANTHER" id="PTHR43205:SF7">
    <property type="entry name" value="PROSTAGLANDIN REDUCTASE 1"/>
    <property type="match status" value="1"/>
</dbReference>